<evidence type="ECO:0000256" key="2">
    <source>
        <dbReference type="ARBA" id="ARBA00022448"/>
    </source>
</evidence>
<feature type="compositionally biased region" description="Low complexity" evidence="4">
    <location>
        <begin position="1026"/>
        <end position="1037"/>
    </location>
</feature>
<dbReference type="InterPro" id="IPR026854">
    <property type="entry name" value="VPS13_N"/>
</dbReference>
<protein>
    <recommendedName>
        <fullName evidence="10">Vacuolar protein sorting-associated protein 13D</fullName>
    </recommendedName>
</protein>
<comment type="similarity">
    <text evidence="1">Belongs to the VPS13 family.</text>
</comment>
<dbReference type="Gene3D" id="2.80.10.50">
    <property type="match status" value="1"/>
</dbReference>
<evidence type="ECO:0000259" key="5">
    <source>
        <dbReference type="Pfam" id="PF12624"/>
    </source>
</evidence>
<evidence type="ECO:0000256" key="3">
    <source>
        <dbReference type="ARBA" id="ARBA00023055"/>
    </source>
</evidence>
<dbReference type="InterPro" id="IPR035992">
    <property type="entry name" value="Ricin_B-like_lectins"/>
</dbReference>
<feature type="region of interest" description="Disordered" evidence="4">
    <location>
        <begin position="1816"/>
        <end position="1855"/>
    </location>
</feature>
<dbReference type="InterPro" id="IPR041969">
    <property type="entry name" value="VP13D_UBA"/>
</dbReference>
<dbReference type="PANTHER" id="PTHR16166:SF141">
    <property type="entry name" value="INTERMEMBRANE LIPID TRANSFER PROTEIN VPS13D"/>
    <property type="match status" value="1"/>
</dbReference>
<dbReference type="Pfam" id="PF12624">
    <property type="entry name" value="VPS13_N"/>
    <property type="match status" value="1"/>
</dbReference>
<gene>
    <name evidence="8" type="ORF">BEMITA_LOCUS14046</name>
</gene>
<dbReference type="InterPro" id="IPR026847">
    <property type="entry name" value="VPS13"/>
</dbReference>
<evidence type="ECO:0000256" key="4">
    <source>
        <dbReference type="SAM" id="MobiDB-lite"/>
    </source>
</evidence>
<name>A0A9P0ANU8_BEMTA</name>
<dbReference type="Pfam" id="PF25036">
    <property type="entry name" value="VPS13_VAB"/>
    <property type="match status" value="1"/>
</dbReference>
<proteinExistence type="inferred from homology"/>
<dbReference type="GO" id="GO:0007005">
    <property type="term" value="P:mitochondrion organization"/>
    <property type="evidence" value="ECO:0007669"/>
    <property type="project" value="TreeGrafter"/>
</dbReference>
<keyword evidence="9" id="KW-1185">Reference proteome</keyword>
<keyword evidence="2" id="KW-0813">Transport</keyword>
<dbReference type="SUPFAM" id="SSF50370">
    <property type="entry name" value="Ricin B-like lectins"/>
    <property type="match status" value="1"/>
</dbReference>
<evidence type="ECO:0008006" key="10">
    <source>
        <dbReference type="Google" id="ProtNLM"/>
    </source>
</evidence>
<dbReference type="CDD" id="cd23453">
    <property type="entry name" value="beta-trefoil_Ricin_VPS13D"/>
    <property type="match status" value="1"/>
</dbReference>
<organism evidence="8 9">
    <name type="scientific">Bemisia tabaci</name>
    <name type="common">Sweetpotato whitefly</name>
    <name type="synonym">Aleurodes tabaci</name>
    <dbReference type="NCBI Taxonomy" id="7038"/>
    <lineage>
        <taxon>Eukaryota</taxon>
        <taxon>Metazoa</taxon>
        <taxon>Ecdysozoa</taxon>
        <taxon>Arthropoda</taxon>
        <taxon>Hexapoda</taxon>
        <taxon>Insecta</taxon>
        <taxon>Pterygota</taxon>
        <taxon>Neoptera</taxon>
        <taxon>Paraneoptera</taxon>
        <taxon>Hemiptera</taxon>
        <taxon>Sternorrhyncha</taxon>
        <taxon>Aleyrodoidea</taxon>
        <taxon>Aleyrodidae</taxon>
        <taxon>Aleyrodinae</taxon>
        <taxon>Bemisia</taxon>
    </lineage>
</organism>
<feature type="region of interest" description="Disordered" evidence="4">
    <location>
        <begin position="3526"/>
        <end position="3548"/>
    </location>
</feature>
<feature type="region of interest" description="Disordered" evidence="4">
    <location>
        <begin position="903"/>
        <end position="932"/>
    </location>
</feature>
<feature type="region of interest" description="Disordered" evidence="4">
    <location>
        <begin position="1015"/>
        <end position="1042"/>
    </location>
</feature>
<dbReference type="SUPFAM" id="SSF46934">
    <property type="entry name" value="UBA-like"/>
    <property type="match status" value="1"/>
</dbReference>
<dbReference type="InterPro" id="IPR009060">
    <property type="entry name" value="UBA-like_sf"/>
</dbReference>
<dbReference type="GO" id="GO:0045053">
    <property type="term" value="P:protein retention in Golgi apparatus"/>
    <property type="evidence" value="ECO:0007669"/>
    <property type="project" value="TreeGrafter"/>
</dbReference>
<dbReference type="InterPro" id="IPR009543">
    <property type="entry name" value="VPS13_VAB"/>
</dbReference>
<dbReference type="InterPro" id="IPR056747">
    <property type="entry name" value="VPS13-like_M"/>
</dbReference>
<dbReference type="PANTHER" id="PTHR16166">
    <property type="entry name" value="VACUOLAR PROTEIN SORTING-ASSOCIATED PROTEIN VPS13"/>
    <property type="match status" value="1"/>
</dbReference>
<feature type="region of interest" description="Disordered" evidence="4">
    <location>
        <begin position="751"/>
        <end position="786"/>
    </location>
</feature>
<sequence>MLEGLVAWVLNNYLGKYVENLNTDQLSVGLLRGAVELENLPLKKDALRELGLPVEVRSGFIGKVKLQVPVSQFRSAPWVILIENLYLTVGPILIEKWDEVAQERTMQEWKMGLLADMEARWRAELSGNQTGGYYASSYSSWLGYATGVMANIVDNLQLKIIDVHLRFEDEVTSDSQSFAVGVTIESLAAQSCNKEWVPGFVSYTSDSSNGHSFKLVELTNLAIYWDIIRPPKLLWSHTSASDLSKLLSCAAADKNDHQYILPPVCAVAHLKRNRSDKPLRSKTHPRIVCDLQLEEVALTLSDLQYSLAVNCVKGLKRIQLRQNYRKFRPTSSVKENPRAWWLYLFNCFHYKIKNTSRETASWQHCIQRAKENVAYVDIYSKVLLSQTASPTLLPEENRIKDTVEIERGLEELVSLREIAMFRVRPPQPTSPPVTNGGATAQGRSMLLSWFPQWWGWYSATQPIEGDLSSGTKDTGQLDDEIFDAIADTMENNTLLKRDAVFGQFNFTLKQGGISLCSVYRSSIGAFESRCTMRLQFSNMSIGYESRPRTGSHKISGALGTVSLHDLLTENSAFPVLISPQSSNEAPSSRPSRTLSSSLARLIGQESQPDPQPTNLFQFSYEYKPFHSNVDYKLAVQSQSLDIVYNPSATKWLIDFFTKPHQTHSSQLRQAARHGYNAMKQRTRKELLKNWENILRGSVVETHRKQWDIELNISAPQIFLVEHFTDKNAVLCVVDFGKLLFTNKTIASSSVVADNQSSMKEDEEEEEDEFQTPCSTPPGSETSEMDSVSFNATSNSDFISELSFHQKLYNSYSLHLCDLQILVGHVKDNWKHAHVKGASTLHVLDRFNISLQIERRVIFTIDPQFPSLVLTGSLPKLVVHINEQKIQAMRTLLSILSGAGLPSPFRSPDTPSDLGVKELDSEPVEDTSALPNAEPMESDQYAQLQFTVNQMSLELQSRGRAVAEVQVCRVRAACCQKLSNTHVSLSVHSLLVVDALQTFGPDFELLAASHKHVGMDSVSGSLRDSDPTSPSSPSSPDPLGGKLTSPAILSHALSTLSQDPSPSPQIQFRVSSPIAPFPTTQTPVMAAQDSEALISVDLLFESSQDPSGGHLKKANIQFNNLDIIANQETIVELIGFAKRILPPSKPSHNSHHYFNAANVMTASVETLEFFEPDYFIRPRTQSTGNKPMPKAVKSTIQTELTFNFHRLNVLLMRAVVKDSIVIGRKIATATLSGAKIQAVVGNDLVVEGSLGGLQVLDLTPEGQTHQRIISFGRDPLTEPENTDLFSFLSSDLYSMANSQSDKKQETGAIQALSFKIKRPLLEQSNSQSQQDFADVFVKLASVWYTHSPHFICELRSCATEFKQYLTNLARHIASSATEMAMGLVHSRADSLAQSLSMSSKLSLYGSSFDVLASPQKRRRSISQSSDSPSIICEEETPNINIRLDIIMDSPVCVLPRSTSSHEVLVAHLGRISVTNSQPFYGETPCTWKEELDLWAHNKEKYLVEIRDMNLHSLDIQPRILSSTNRNQSSSHLSLSESHLLPAAKLYNCLADSKPVLHDTAIDLHIEREVGRSIMKQSLEDSILLDGVDFNVEKLDTLSISGSVITSLKVSLARQQYLQLLDTANYLLTADYRPSPSLITAPNISSKLDNIEEERSALSTLELDPSLRHRILSHLTVNHVDSANKQFLTLNVAFDLPVFSMELKADLGSGEQGLVDLSFQNLSVSYDRSLPHETNLQVSLRSFVMEDLSQEQDSKHRFIVQSLNSSQSRSLEIPSCTYLSTSCPNLLPHQLSKMQTQTFCGSLPDHLHTEMILGAPRQSTLPTGISIRPTKPSRQDPSEYPSTPPPSPRNKSSPPLFPEENLVSINVLMYDEEASQRKANNVYKKTAVDFNSLDVIVNVESWVVVLDFFGISSPDVEPRPVADPKKINLNARMNQPSVNLEQTKIDDQRAIKEEEKAELTVSICSLSLILNKTEYEIARANVSNLQAVVLSSQSATIVEGTVNSLNLYDLTSHRGLYSNRFITSDLNIHLFRYSDRSLRHLREFDTHLKLVMSSVVYVHSQRFVTELQAYFAHFNRLQRVLGSIRSSTKIQGDPVGSRISLEISAKTPVALVPVSSRKPDLLIADLGKLTVNNTFKWCGDIGTLSYLKLDQFEENERCLLDVSQIELLNMDLYAGSLLSCGFVASVSNSSCVLFGGYLIEKKGPSLLQEKCELKLQVERNLMSSVTKIVPDLSIRGNITTLAIRLDVPQYRLVRGLLTYNIGENVAEIYQTIPVQDDEASAHDQVWTTQSILLDLVDVSITLLSDYSETDIVQPIACINFIKSKLTVESFSDLSQDIDLLSQEILVIDSRFQSGTVKPANVFTNILQPIEKENFSNVQAVVHHRKRLNSSKTTVLLNNMRVMLILDWWETMRDFIMQTIDYSSELDAFYDSATTSGNQLNGPAAVEMKINITDSEIVVVENTSQWDTNAVILKSTTVINYRPAVYEKPLSCNINQCEVFSCILGMEEETALSIIDPVTVNCEIVTKHSLPGDAVRVLKVQMHHLSIRLSYHDGLMFMQILKSIPKQTLRARTNSNSPKKTNKQQQIGKLASLGFSLADCAVALEKCEDLDEAALWLTQNSTPVVSSFSRTADFDSHMNPSGLHFDRVELKTEQLSICIIDDCRDADVPLIEISLCNLFLKQGITGKFGEIYCSLNCDYYNRVLSGWEPFIESWLCEIKWQYYSKTGTSLRNERLELNILSQEVLNVNITSTFIELYSSVKENWYQEYNSNQNTLDDSDKAASPVSYRRRAPFIPFALKNQTGSKLWYTPILANTDSDWNLETSPELQALEENRSWLCVEPGATVPFSFEMRAKVRHRNSHRLCAHRLGVRVDGWRPVQPVSVDQVGIYFRQAVPVTISSNLPPTRIVFEVSLEGSARKLITIRSALLIQNKLEESIEVKLENSPSMSIGADTSHITVMEPNSCEAVPLTHTLAQITLRPLRMTNVPSSQYHTFSSRPIAWQHVQKPGEIIEEIRHCHINKGPSYKFCTAVYRENYPCDIIKPLSPPVMNLWAQPAHIITILSPIIIVNLLPYELHYIIPDVALGRIKPGQKAFLNEIDPLESSAEISFHLENFPSAGTVIIPASPSSFVGKLRLHDNFGRKLQLKATVNVKKGEGIQVLVSAAYWIMNKTGLPIVFKQEGVSIETAGQSEEHEFARMMAPLLFSLADNEASPTVVARIGSRVHSETSPVWCTPFYLQPGVAVRRLTMSHADNRPDIVYVVGIEIRVGRGLYRETNMVTLSAHFQVHNKSSYHLQLAQKCLATALVNPGTQGSYSEAMPSSSTPFHWPLLDKEPLMCVRIVDVPNCMWSGGFHIDRNDSFHINIRDISGKMYFLRTEVVLQKASYFIIFMDASTLPPPLRIDNFSLVSLQFYQTNINSASTVRANSSIPYAWDEPMYPKVLTLVAPGGVSADFKMNEVGSTNGLTYENFIYIAFTGTFSRVPQSNSIFDPLDVQCQQLVLDVPDNSDRVILNRKQQGARSQLWRMTAEGQLQHEGSSPPRDPSGKMPSPVSDNVMVLDISGPAPQPTEYSGLVLRRPHQRRKMTQTWRFTEEGRLCCAHNNMCVQAKDGFFGLRPGSEAVLGPPQAVCHQRTPEGVPLEQAVSRQRLRPGSGFLSGCVTTDGPTIVLQISDIHEKQDYASMEDKDWVQIAVSQRPTSLSHNSNLTPTSNFKEMMLNIDLRSGMGISVISRKPCEELLFSRLTGIHLVMKRANNCESTILRIQNLQVDNQLFEAQCPTVLYVTPNGRSSIPEETNSPILRLQIDKCLPKPGSQNNTEIIQSCILEIKKFSVILEEQLVLKMFAFAGLGPNDHECENTCENDYETQRILTEVTSVNAKRYYFGVLQLVLGRVRLSVTTSSKLSTNLKAIKRKLGLTLIKFEDAAVEIRPFIRTHIFETSQFLFQLLLKHFRDELKWQAAIILGSVDFLGNPIGFFSDVSEGFSNLIYDASVGSFFRNLTHAASNSAAKFTGSLSDGLGRVTLDEEHEETRRRIRKLHSGTSQGHLAAGLKGFGYGLIGGATSIVKQTYDGTANDGVQGFLSGLGKGLVGTITKPVVGVLDLVSETSSAIRDSSRSSSKAIPKRVRPPRCAVGPAGLLPVYSKHQSQGQQYLYTINEHDYSELFMAYEILRPGSEDLRIVISTQMIRIFTVNASNSPSVVTKINLNHILHCQPLILQGMEGNWMYYIELKLHSDSTVRYFEEDPVKKPRIRCETKDIAFWVSEQINYARNVYMERHMTLSSTADDMPGD</sequence>
<dbReference type="GO" id="GO:0006869">
    <property type="term" value="P:lipid transport"/>
    <property type="evidence" value="ECO:0007669"/>
    <property type="project" value="UniProtKB-KW"/>
</dbReference>
<dbReference type="Proteomes" id="UP001152759">
    <property type="component" value="Chromosome 9"/>
</dbReference>
<dbReference type="Pfam" id="PF25033">
    <property type="entry name" value="VPS13_M"/>
    <property type="match status" value="1"/>
</dbReference>
<reference evidence="8" key="1">
    <citation type="submission" date="2021-12" db="EMBL/GenBank/DDBJ databases">
        <authorList>
            <person name="King R."/>
        </authorList>
    </citation>
    <scope>NUCLEOTIDE SEQUENCE</scope>
</reference>
<dbReference type="EMBL" id="OU963870">
    <property type="protein sequence ID" value="CAH0395923.1"/>
    <property type="molecule type" value="Genomic_DNA"/>
</dbReference>
<feature type="compositionally biased region" description="Polar residues" evidence="4">
    <location>
        <begin position="771"/>
        <end position="786"/>
    </location>
</feature>
<evidence type="ECO:0000259" key="7">
    <source>
        <dbReference type="Pfam" id="PF25036"/>
    </source>
</evidence>
<dbReference type="CDD" id="cd14306">
    <property type="entry name" value="UBA_VP13D"/>
    <property type="match status" value="1"/>
</dbReference>
<accession>A0A9P0ANU8</accession>
<evidence type="ECO:0000256" key="1">
    <source>
        <dbReference type="ARBA" id="ARBA00006545"/>
    </source>
</evidence>
<feature type="domain" description="Chorein N-terminal" evidence="5">
    <location>
        <begin position="1"/>
        <end position="1933"/>
    </location>
</feature>
<dbReference type="GO" id="GO:0006623">
    <property type="term" value="P:protein targeting to vacuole"/>
    <property type="evidence" value="ECO:0007669"/>
    <property type="project" value="TreeGrafter"/>
</dbReference>
<evidence type="ECO:0000313" key="9">
    <source>
        <dbReference type="Proteomes" id="UP001152759"/>
    </source>
</evidence>
<feature type="domain" description="VPS13-like middle region" evidence="6">
    <location>
        <begin position="1969"/>
        <end position="2753"/>
    </location>
</feature>
<keyword evidence="3" id="KW-0445">Lipid transport</keyword>
<feature type="domain" description="Vacuolar protein sorting-associated protein 13 VPS13 adaptor binding" evidence="7">
    <location>
        <begin position="2862"/>
        <end position="3433"/>
    </location>
</feature>
<evidence type="ECO:0000259" key="6">
    <source>
        <dbReference type="Pfam" id="PF25033"/>
    </source>
</evidence>
<evidence type="ECO:0000313" key="8">
    <source>
        <dbReference type="EMBL" id="CAH0395923.1"/>
    </source>
</evidence>
<feature type="compositionally biased region" description="Acidic residues" evidence="4">
    <location>
        <begin position="760"/>
        <end position="769"/>
    </location>
</feature>